<reference evidence="1" key="1">
    <citation type="submission" date="2009-01" db="EMBL/GenBank/DDBJ databases">
        <title>Complete sequence of plasmid1 of Arthrobacter chlorophenolicus A6.</title>
        <authorList>
            <consortium name="US DOE Joint Genome Institute"/>
            <person name="Lucas S."/>
            <person name="Copeland A."/>
            <person name="Lapidus A."/>
            <person name="Glavina del Rio T."/>
            <person name="Tice H."/>
            <person name="Bruce D."/>
            <person name="Goodwin L."/>
            <person name="Pitluck S."/>
            <person name="Goltsman E."/>
            <person name="Clum A."/>
            <person name="Larimer F."/>
            <person name="Land M."/>
            <person name="Hauser L."/>
            <person name="Kyrpides N."/>
            <person name="Mikhailova N."/>
            <person name="Jansson J."/>
            <person name="Richardson P."/>
        </authorList>
    </citation>
    <scope>NUCLEOTIDE SEQUENCE [LARGE SCALE GENOMIC DNA]</scope>
    <source>
        <strain evidence="1">A6</strain>
        <plasmid evidence="1">pACHL01</plasmid>
    </source>
</reference>
<accession>B8HI23</accession>
<dbReference type="KEGG" id="ach:Achl_4119"/>
<keyword evidence="1" id="KW-0614">Plasmid</keyword>
<organism evidence="1 2">
    <name type="scientific">Pseudarthrobacter chlorophenolicus (strain ATCC 700700 / DSM 12829 / CIP 107037 / JCM 12360 / KCTC 9906 / NCIMB 13794 / A6)</name>
    <name type="common">Arthrobacter chlorophenolicus</name>
    <dbReference type="NCBI Taxonomy" id="452863"/>
    <lineage>
        <taxon>Bacteria</taxon>
        <taxon>Bacillati</taxon>
        <taxon>Actinomycetota</taxon>
        <taxon>Actinomycetes</taxon>
        <taxon>Micrococcales</taxon>
        <taxon>Micrococcaceae</taxon>
        <taxon>Pseudarthrobacter</taxon>
    </lineage>
</organism>
<dbReference type="HOGENOM" id="CLU_2766889_0_0_11"/>
<evidence type="ECO:0000313" key="1">
    <source>
        <dbReference type="EMBL" id="ACL42070.1"/>
    </source>
</evidence>
<dbReference type="Proteomes" id="UP000002505">
    <property type="component" value="Plasmid pACHL01"/>
</dbReference>
<protein>
    <submittedName>
        <fullName evidence="1">Uncharacterized protein</fullName>
    </submittedName>
</protein>
<keyword evidence="2" id="KW-1185">Reference proteome</keyword>
<dbReference type="AlphaFoldDB" id="B8HI23"/>
<proteinExistence type="predicted"/>
<evidence type="ECO:0000313" key="2">
    <source>
        <dbReference type="Proteomes" id="UP000002505"/>
    </source>
</evidence>
<name>B8HI23_PSECP</name>
<geneLocation type="plasmid" evidence="1 2">
    <name>pACHL01</name>
</geneLocation>
<dbReference type="EMBL" id="CP001342">
    <property type="protein sequence ID" value="ACL42070.1"/>
    <property type="molecule type" value="Genomic_DNA"/>
</dbReference>
<gene>
    <name evidence="1" type="ordered locus">Achl_4119</name>
</gene>
<sequence length="69" mass="7715">MKKTVPSVLAIPEIELKHHFWLDLGYLGGVDYRFGWRVDDEVRSYVVVFRGGASTNGKPVRGPAVLWAG</sequence>